<proteinExistence type="predicted"/>
<dbReference type="AlphaFoldDB" id="A0A832I7R1"/>
<sequence length="90" mass="9984">MTRPPVTVVSDRRRPMPGALDERRDAIALALASLASEERRVARLGLAPALARVRAERRYWRFLDAVHLPPRAQAAPPDPGASPWPDRAAR</sequence>
<protein>
    <submittedName>
        <fullName evidence="2">Uncharacterized protein</fullName>
    </submittedName>
</protein>
<reference evidence="2" key="1">
    <citation type="journal article" date="2020" name="mSystems">
        <title>Genome- and Community-Level Interaction Insights into Carbon Utilization and Element Cycling Functions of Hydrothermarchaeota in Hydrothermal Sediment.</title>
        <authorList>
            <person name="Zhou Z."/>
            <person name="Liu Y."/>
            <person name="Xu W."/>
            <person name="Pan J."/>
            <person name="Luo Z.H."/>
            <person name="Li M."/>
        </authorList>
    </citation>
    <scope>NUCLEOTIDE SEQUENCE [LARGE SCALE GENOMIC DNA]</scope>
    <source>
        <strain evidence="2">SpSt-381</strain>
    </source>
</reference>
<organism evidence="2">
    <name type="scientific">Eiseniibacteriota bacterium</name>
    <dbReference type="NCBI Taxonomy" id="2212470"/>
    <lineage>
        <taxon>Bacteria</taxon>
        <taxon>Candidatus Eiseniibacteriota</taxon>
    </lineage>
</organism>
<feature type="region of interest" description="Disordered" evidence="1">
    <location>
        <begin position="70"/>
        <end position="90"/>
    </location>
</feature>
<evidence type="ECO:0000313" key="2">
    <source>
        <dbReference type="EMBL" id="HGZ42177.1"/>
    </source>
</evidence>
<dbReference type="EMBL" id="DSQF01000003">
    <property type="protein sequence ID" value="HGZ42177.1"/>
    <property type="molecule type" value="Genomic_DNA"/>
</dbReference>
<comment type="caution">
    <text evidence="2">The sequence shown here is derived from an EMBL/GenBank/DDBJ whole genome shotgun (WGS) entry which is preliminary data.</text>
</comment>
<gene>
    <name evidence="2" type="ORF">ENR23_01900</name>
</gene>
<accession>A0A832I7R1</accession>
<evidence type="ECO:0000256" key="1">
    <source>
        <dbReference type="SAM" id="MobiDB-lite"/>
    </source>
</evidence>
<name>A0A832I7R1_UNCEI</name>